<evidence type="ECO:0000256" key="9">
    <source>
        <dbReference type="ARBA" id="ARBA00023125"/>
    </source>
</evidence>
<organism evidence="14 15">
    <name type="scientific">Pararhodobacter oceanensis</name>
    <dbReference type="NCBI Taxonomy" id="2172121"/>
    <lineage>
        <taxon>Bacteria</taxon>
        <taxon>Pseudomonadati</taxon>
        <taxon>Pseudomonadota</taxon>
        <taxon>Alphaproteobacteria</taxon>
        <taxon>Rhodobacterales</taxon>
        <taxon>Paracoccaceae</taxon>
        <taxon>Pararhodobacter</taxon>
    </lineage>
</organism>
<proteinExistence type="predicted"/>
<dbReference type="Gene3D" id="3.30.420.10">
    <property type="entry name" value="Ribonuclease H-like superfamily/Ribonuclease H"/>
    <property type="match status" value="1"/>
</dbReference>
<keyword evidence="10" id="KW-0464">Manganese</keyword>
<keyword evidence="4 12" id="KW-0255">Endonuclease</keyword>
<accession>A0A2T8HWZ5</accession>
<evidence type="ECO:0000256" key="5">
    <source>
        <dbReference type="ARBA" id="ARBA00022801"/>
    </source>
</evidence>
<comment type="caution">
    <text evidence="14">The sequence shown here is derived from an EMBL/GenBank/DDBJ whole genome shotgun (WGS) entry which is preliminary data.</text>
</comment>
<dbReference type="Pfam" id="PF13395">
    <property type="entry name" value="HNH_4"/>
    <property type="match status" value="1"/>
</dbReference>
<name>A0A2T8HWZ5_9RHOB</name>
<evidence type="ECO:0000256" key="2">
    <source>
        <dbReference type="ARBA" id="ARBA00022722"/>
    </source>
</evidence>
<dbReference type="InterPro" id="IPR033114">
    <property type="entry name" value="HNH_CAS9"/>
</dbReference>
<dbReference type="GO" id="GO:0003677">
    <property type="term" value="F:DNA binding"/>
    <property type="evidence" value="ECO:0007669"/>
    <property type="project" value="UniProtKB-UniRule"/>
</dbReference>
<dbReference type="InterPro" id="IPR003615">
    <property type="entry name" value="HNH_nuc"/>
</dbReference>
<dbReference type="InterPro" id="IPR041383">
    <property type="entry name" value="RuvC_III"/>
</dbReference>
<keyword evidence="7" id="KW-0694">RNA-binding</keyword>
<keyword evidence="3" id="KW-0479">Metal-binding</keyword>
<dbReference type="Pfam" id="PF18541">
    <property type="entry name" value="RuvC_III"/>
    <property type="match status" value="1"/>
</dbReference>
<evidence type="ECO:0000259" key="13">
    <source>
        <dbReference type="PROSITE" id="PS51749"/>
    </source>
</evidence>
<feature type="non-terminal residue" evidence="14">
    <location>
        <position position="1"/>
    </location>
</feature>
<dbReference type="NCBIfam" id="TIGR01865">
    <property type="entry name" value="cas_Csn1"/>
    <property type="match status" value="1"/>
</dbReference>
<dbReference type="EMBL" id="QDKM01000002">
    <property type="protein sequence ID" value="PVH29949.1"/>
    <property type="molecule type" value="Genomic_DNA"/>
</dbReference>
<evidence type="ECO:0000256" key="8">
    <source>
        <dbReference type="ARBA" id="ARBA00023118"/>
    </source>
</evidence>
<evidence type="ECO:0000313" key="15">
    <source>
        <dbReference type="Proteomes" id="UP000245911"/>
    </source>
</evidence>
<keyword evidence="6" id="KW-0460">Magnesium</keyword>
<dbReference type="Proteomes" id="UP000245911">
    <property type="component" value="Unassembled WGS sequence"/>
</dbReference>
<evidence type="ECO:0000256" key="6">
    <source>
        <dbReference type="ARBA" id="ARBA00022842"/>
    </source>
</evidence>
<reference evidence="14 15" key="1">
    <citation type="submission" date="2018-04" db="EMBL/GenBank/DDBJ databases">
        <title>Pararhodobacter oceanense sp. nov., isolated from marine intertidal sediment.</title>
        <authorList>
            <person name="Wang X.-L."/>
            <person name="Du Z.-J."/>
        </authorList>
    </citation>
    <scope>NUCLEOTIDE SEQUENCE [LARGE SCALE GENOMIC DNA]</scope>
    <source>
        <strain evidence="14 15">AM505</strain>
    </source>
</reference>
<evidence type="ECO:0000256" key="11">
    <source>
        <dbReference type="ARBA" id="ARBA00046380"/>
    </source>
</evidence>
<dbReference type="Gene3D" id="1.10.30.50">
    <property type="match status" value="1"/>
</dbReference>
<gene>
    <name evidence="14" type="ORF">DDE20_04400</name>
</gene>
<evidence type="ECO:0000256" key="12">
    <source>
        <dbReference type="PROSITE-ProRule" id="PRU01085"/>
    </source>
</evidence>
<keyword evidence="9 12" id="KW-0238">DNA-binding</keyword>
<protein>
    <submittedName>
        <fullName evidence="14">Type II CRISPR RNA-guided endonuclease Cas9</fullName>
    </submittedName>
</protein>
<dbReference type="GO" id="GO:0016787">
    <property type="term" value="F:hydrolase activity"/>
    <property type="evidence" value="ECO:0007669"/>
    <property type="project" value="UniProtKB-KW"/>
</dbReference>
<dbReference type="GO" id="GO:0046872">
    <property type="term" value="F:metal ion binding"/>
    <property type="evidence" value="ECO:0007669"/>
    <property type="project" value="UniProtKB-KW"/>
</dbReference>
<dbReference type="InterPro" id="IPR036397">
    <property type="entry name" value="RNaseH_sf"/>
</dbReference>
<evidence type="ECO:0000256" key="1">
    <source>
        <dbReference type="ARBA" id="ARBA00001946"/>
    </source>
</evidence>
<keyword evidence="5 12" id="KW-0378">Hydrolase</keyword>
<dbReference type="GO" id="GO:0051607">
    <property type="term" value="P:defense response to virus"/>
    <property type="evidence" value="ECO:0007669"/>
    <property type="project" value="UniProtKB-KW"/>
</dbReference>
<keyword evidence="2 12" id="KW-0540">Nuclease</keyword>
<dbReference type="AlphaFoldDB" id="A0A2T8HWZ5"/>
<dbReference type="GO" id="GO:0004519">
    <property type="term" value="F:endonuclease activity"/>
    <property type="evidence" value="ECO:0007669"/>
    <property type="project" value="UniProtKB-UniRule"/>
</dbReference>
<sequence length="537" mass="60184">NQTLAEEQPWPPSDPRGPRFAMRRLRSARTTGGSYTNCWDTARLWEELGPPIGPRCCPYSGQPISAAMIFDGSCDIDHVLPYSRTLDDGFANRTLCLKAFNRQKTNKTPWEVWGNTPQWEVIAANLKNLPPNKAWRFAPDAMERFEGENDFTERALKDTQYLARIARTYLDALYDGGDRRRHVYVVPGRMTEMLRRHWGLNSCLPDRDGAVKAKNRTDHRHHAIDAAVVAAIDHGLIMRISKAAGRDEEGGKGAEDIARSTPAPWDGFRADIKAQLDKIIVSHRADHGRIDRDGRKSGRDSTTGQLHNDTAYGIVDDQTVVSRTPLLSLKPGDIALTTSGKNIRDAQLQKLLFLATKGKEGKTLEAALQEFAAQPGPYQGIRHVRLIESLQSSARVAIPDAAGVPFKAYKSDSNYCYEIWRMPDGKPKAQVITTFEAHTDSTRRPHPAAKRLLRVFKRDMVIVERDGVPMVCYVQKLDVANGLYLAPHTEANADARNRDKTDSFRFLQMAAGTLIKAKIRRVYVDEIGRLRDPGPAR</sequence>
<dbReference type="PROSITE" id="PS51749">
    <property type="entry name" value="HNH_CAS9"/>
    <property type="match status" value="1"/>
</dbReference>
<dbReference type="GO" id="GO:0003723">
    <property type="term" value="F:RNA binding"/>
    <property type="evidence" value="ECO:0007669"/>
    <property type="project" value="UniProtKB-UniRule"/>
</dbReference>
<evidence type="ECO:0000256" key="4">
    <source>
        <dbReference type="ARBA" id="ARBA00022759"/>
    </source>
</evidence>
<comment type="cofactor">
    <cofactor evidence="1">
        <name>Mg(2+)</name>
        <dbReference type="ChEBI" id="CHEBI:18420"/>
    </cofactor>
</comment>
<evidence type="ECO:0000256" key="3">
    <source>
        <dbReference type="ARBA" id="ARBA00022723"/>
    </source>
</evidence>
<dbReference type="InterPro" id="IPR028629">
    <property type="entry name" value="Cas9"/>
</dbReference>
<feature type="domain" description="HNH Cas9-type" evidence="13">
    <location>
        <begin position="1"/>
        <end position="156"/>
    </location>
</feature>
<keyword evidence="8" id="KW-0051">Antiviral defense</keyword>
<keyword evidence="15" id="KW-1185">Reference proteome</keyword>
<comment type="subunit">
    <text evidence="11">Monomer. Binds crRNA and tracrRNA.</text>
</comment>
<evidence type="ECO:0000256" key="7">
    <source>
        <dbReference type="ARBA" id="ARBA00022884"/>
    </source>
</evidence>
<evidence type="ECO:0000256" key="10">
    <source>
        <dbReference type="ARBA" id="ARBA00023211"/>
    </source>
</evidence>
<evidence type="ECO:0000313" key="14">
    <source>
        <dbReference type="EMBL" id="PVH29949.1"/>
    </source>
</evidence>